<feature type="domain" description="FAD/NAD(P)-binding" evidence="6">
    <location>
        <begin position="40"/>
        <end position="340"/>
    </location>
</feature>
<evidence type="ECO:0000256" key="5">
    <source>
        <dbReference type="SAM" id="SignalP"/>
    </source>
</evidence>
<dbReference type="Proteomes" id="UP000054771">
    <property type="component" value="Unassembled WGS sequence"/>
</dbReference>
<dbReference type="OMA" id="YWNCAAV"/>
<dbReference type="Gene3D" id="3.50.50.100">
    <property type="match status" value="1"/>
</dbReference>
<reference evidence="8" key="1">
    <citation type="journal article" date="2016" name="Genome Announc.">
        <title>Draft genome sequences of fungus Aspergillus calidoustus.</title>
        <authorList>
            <person name="Horn F."/>
            <person name="Linde J."/>
            <person name="Mattern D.J."/>
            <person name="Walther G."/>
            <person name="Guthke R."/>
            <person name="Scherlach K."/>
            <person name="Martin K."/>
            <person name="Brakhage A.A."/>
            <person name="Petzke L."/>
            <person name="Valiante V."/>
        </authorList>
    </citation>
    <scope>NUCLEOTIDE SEQUENCE [LARGE SCALE GENOMIC DNA]</scope>
    <source>
        <strain evidence="8">SF006504</strain>
    </source>
</reference>
<evidence type="ECO:0000256" key="1">
    <source>
        <dbReference type="ARBA" id="ARBA00006442"/>
    </source>
</evidence>
<feature type="signal peptide" evidence="5">
    <location>
        <begin position="1"/>
        <end position="28"/>
    </location>
</feature>
<protein>
    <recommendedName>
        <fullName evidence="6">FAD/NAD(P)-binding domain-containing protein</fullName>
    </recommendedName>
</protein>
<dbReference type="STRING" id="454130.A0A0U5GE99"/>
<dbReference type="PRINTS" id="PR00368">
    <property type="entry name" value="FADPNR"/>
</dbReference>
<feature type="chain" id="PRO_5006857789" description="FAD/NAD(P)-binding domain-containing protein" evidence="5">
    <location>
        <begin position="29"/>
        <end position="420"/>
    </location>
</feature>
<dbReference type="SUPFAM" id="SSF51905">
    <property type="entry name" value="FAD/NAD(P)-binding domain"/>
    <property type="match status" value="1"/>
</dbReference>
<dbReference type="GO" id="GO:0004174">
    <property type="term" value="F:electron-transferring-flavoprotein dehydrogenase activity"/>
    <property type="evidence" value="ECO:0007669"/>
    <property type="project" value="TreeGrafter"/>
</dbReference>
<evidence type="ECO:0000313" key="8">
    <source>
        <dbReference type="Proteomes" id="UP000054771"/>
    </source>
</evidence>
<evidence type="ECO:0000313" key="7">
    <source>
        <dbReference type="EMBL" id="CEL10674.1"/>
    </source>
</evidence>
<evidence type="ECO:0000256" key="2">
    <source>
        <dbReference type="ARBA" id="ARBA00022630"/>
    </source>
</evidence>
<dbReference type="InterPro" id="IPR036188">
    <property type="entry name" value="FAD/NAD-bd_sf"/>
</dbReference>
<dbReference type="InterPro" id="IPR023753">
    <property type="entry name" value="FAD/NAD-binding_dom"/>
</dbReference>
<proteinExistence type="inferred from homology"/>
<dbReference type="PRINTS" id="PR00411">
    <property type="entry name" value="PNDRDTASEI"/>
</dbReference>
<dbReference type="PANTHER" id="PTHR43735">
    <property type="entry name" value="APOPTOSIS-INDUCING FACTOR 1"/>
    <property type="match status" value="1"/>
</dbReference>
<dbReference type="AlphaFoldDB" id="A0A0U5GE99"/>
<dbReference type="GO" id="GO:0050660">
    <property type="term" value="F:flavin adenine dinucleotide binding"/>
    <property type="evidence" value="ECO:0007669"/>
    <property type="project" value="TreeGrafter"/>
</dbReference>
<evidence type="ECO:0000259" key="6">
    <source>
        <dbReference type="Pfam" id="PF07992"/>
    </source>
</evidence>
<dbReference type="EMBL" id="CDMC01000020">
    <property type="protein sequence ID" value="CEL10674.1"/>
    <property type="molecule type" value="Genomic_DNA"/>
</dbReference>
<name>A0A0U5GE99_ASPCI</name>
<gene>
    <name evidence="7" type="ORF">ASPCAL13789</name>
</gene>
<keyword evidence="2" id="KW-0285">Flavoprotein</keyword>
<keyword evidence="8" id="KW-1185">Reference proteome</keyword>
<evidence type="ECO:0000256" key="4">
    <source>
        <dbReference type="ARBA" id="ARBA00023002"/>
    </source>
</evidence>
<organism evidence="7 8">
    <name type="scientific">Aspergillus calidoustus</name>
    <dbReference type="NCBI Taxonomy" id="454130"/>
    <lineage>
        <taxon>Eukaryota</taxon>
        <taxon>Fungi</taxon>
        <taxon>Dikarya</taxon>
        <taxon>Ascomycota</taxon>
        <taxon>Pezizomycotina</taxon>
        <taxon>Eurotiomycetes</taxon>
        <taxon>Eurotiomycetidae</taxon>
        <taxon>Eurotiales</taxon>
        <taxon>Aspergillaceae</taxon>
        <taxon>Aspergillus</taxon>
        <taxon>Aspergillus subgen. Nidulantes</taxon>
    </lineage>
</organism>
<dbReference type="GO" id="GO:0005737">
    <property type="term" value="C:cytoplasm"/>
    <property type="evidence" value="ECO:0007669"/>
    <property type="project" value="TreeGrafter"/>
</dbReference>
<dbReference type="Pfam" id="PF07992">
    <property type="entry name" value="Pyr_redox_2"/>
    <property type="match status" value="1"/>
</dbReference>
<sequence>MLSFLYSLFQNFFILPFHLLTLNYFIQPQPTPTTPSKMKNIVIIGGSYAGLSTAHQILKQTSKSASSPAKITLISRDTHLYWNLAAPRAVASAAEVPDEKLFVPVAEGFRQYPKKVFELVLGSAVGVDVASKEVTVVAAVAGEEDGGKKIHISYDILVLCTGSDTKVATPFKSRGSTEATKTALHEYQRLVRAAKSILVVGAGPTGVETAGELAFEFGSDKKIILASATPTILPGPNRPPSVPKTAESQLRALNVDVRLNTKVTNETKLADGTWKITLSNGEELVVDMYIPTFGVKPNTSFLPAEILDADGFVRVDQYLRVTGTKDVYAIGDVSNMQAPQAFHVKAQTKYLAKSIVLGVAGKGGAVGAYKASASDVLAVQIGKKAGTGHLGSMKLPSFMVAYARRTLFVENAPKTVDGSA</sequence>
<dbReference type="PANTHER" id="PTHR43735:SF3">
    <property type="entry name" value="FERROPTOSIS SUPPRESSOR PROTEIN 1"/>
    <property type="match status" value="1"/>
</dbReference>
<keyword evidence="4" id="KW-0560">Oxidoreductase</keyword>
<keyword evidence="3" id="KW-0274">FAD</keyword>
<keyword evidence="5" id="KW-0732">Signal</keyword>
<comment type="similarity">
    <text evidence="1">Belongs to the FAD-dependent oxidoreductase family.</text>
</comment>
<evidence type="ECO:0000256" key="3">
    <source>
        <dbReference type="ARBA" id="ARBA00022827"/>
    </source>
</evidence>
<accession>A0A0U5GE99</accession>